<evidence type="ECO:0000313" key="2">
    <source>
        <dbReference type="Proteomes" id="UP000450161"/>
    </source>
</evidence>
<organism evidence="1 2">
    <name type="scientific">Segatella copri</name>
    <dbReference type="NCBI Taxonomy" id="165179"/>
    <lineage>
        <taxon>Bacteria</taxon>
        <taxon>Pseudomonadati</taxon>
        <taxon>Bacteroidota</taxon>
        <taxon>Bacteroidia</taxon>
        <taxon>Bacteroidales</taxon>
        <taxon>Prevotellaceae</taxon>
        <taxon>Segatella</taxon>
    </lineage>
</organism>
<proteinExistence type="predicted"/>
<name>A0A6I2U4M3_9BACT</name>
<dbReference type="RefSeq" id="WP_154483144.1">
    <property type="nucleotide sequence ID" value="NZ_VUNF01000042.1"/>
</dbReference>
<evidence type="ECO:0000313" key="1">
    <source>
        <dbReference type="EMBL" id="MST78729.1"/>
    </source>
</evidence>
<dbReference type="AlphaFoldDB" id="A0A6I2U4M3"/>
<gene>
    <name evidence="1" type="ORF">FYJ72_13975</name>
</gene>
<dbReference type="Proteomes" id="UP000450161">
    <property type="component" value="Unassembled WGS sequence"/>
</dbReference>
<protein>
    <submittedName>
        <fullName evidence="1">IS66 family transposase</fullName>
    </submittedName>
</protein>
<sequence>MNTDIKSLIPSMHAELKRMQSRVAEFQVSLQQGSSDEKAIREENSRMNLRQVEIMDAVGMFRHLAMGRRNWMHTGSHLGAENIAFMFSLFESCKLNDINFGDYIEDILTRLMEGEQDFMSLIPCNYNSNKKVNVKAA</sequence>
<comment type="caution">
    <text evidence="1">The sequence shown here is derived from an EMBL/GenBank/DDBJ whole genome shotgun (WGS) entry which is preliminary data.</text>
</comment>
<accession>A0A6I2U4M3</accession>
<dbReference type="EMBL" id="VUNF01000042">
    <property type="protein sequence ID" value="MST78729.1"/>
    <property type="molecule type" value="Genomic_DNA"/>
</dbReference>
<reference evidence="1 2" key="1">
    <citation type="submission" date="2019-08" db="EMBL/GenBank/DDBJ databases">
        <title>In-depth cultivation of the pig gut microbiome towards novel bacterial diversity and tailored functional studies.</title>
        <authorList>
            <person name="Wylensek D."/>
            <person name="Hitch T.C.A."/>
            <person name="Clavel T."/>
        </authorList>
    </citation>
    <scope>NUCLEOTIDE SEQUENCE [LARGE SCALE GENOMIC DNA]</scope>
    <source>
        <strain evidence="1 2">LKV-178-WT-2C</strain>
    </source>
</reference>